<dbReference type="Gene3D" id="1.10.630.10">
    <property type="entry name" value="Cytochrome P450"/>
    <property type="match status" value="1"/>
</dbReference>
<evidence type="ECO:0000256" key="2">
    <source>
        <dbReference type="ARBA" id="ARBA00022723"/>
    </source>
</evidence>
<proteinExistence type="inferred from homology"/>
<dbReference type="Proteomes" id="UP001432222">
    <property type="component" value="Chromosome"/>
</dbReference>
<dbReference type="PANTHER" id="PTHR24305">
    <property type="entry name" value="CYTOCHROME P450"/>
    <property type="match status" value="1"/>
</dbReference>
<keyword evidence="5" id="KW-1185">Reference proteome</keyword>
<accession>A0ABZ1TRA1</accession>
<dbReference type="PANTHER" id="PTHR24305:SF166">
    <property type="entry name" value="CYTOCHROME P450 12A4, MITOCHONDRIAL-RELATED"/>
    <property type="match status" value="1"/>
</dbReference>
<sequence length="443" mass="47623">MFRFDIGALLPGRGRPGPQSPVDHLAASVEDGREIARVTLWGKESLLVNDPALINDILVARHHDFGKVEGTRKGSLVSANGILSTDDTVHLHHRRLHAPTFRKGKVEDAAVTMRETAESVTATWRHGRLLDVVEEMCRITAGIALATLFADLGTAPSTPLREQLPLLIRHAMEYPMAEAGPTGGRRRRTGPGAPLTLAVKQAIRQSLAECEGHGGPGSIVGALRADNAGPPHGLSRDDLVDEILLFMIASSVTNATTLSWAFHELARTAGIADPVRAAAVGDASAAGGGPAVFAPGYADRVVMEVLRLHPPVWILSRQARTDTVLGGWKVASGTVVHISPYTLHRKPDLYADPQRFDPDRWLGADLRHLPPCAYLPFAAGPRGCIGEAFAKRELATILTAVAGRWRLAATSRRPAVPVAGMTLHPHRLVMMPYAHNAPPKDNR</sequence>
<dbReference type="InterPro" id="IPR001128">
    <property type="entry name" value="Cyt_P450"/>
</dbReference>
<dbReference type="SUPFAM" id="SSF48264">
    <property type="entry name" value="Cytochrome P450"/>
    <property type="match status" value="1"/>
</dbReference>
<evidence type="ECO:0000256" key="1">
    <source>
        <dbReference type="ARBA" id="ARBA00010617"/>
    </source>
</evidence>
<reference evidence="4" key="1">
    <citation type="submission" date="2022-10" db="EMBL/GenBank/DDBJ databases">
        <title>The complete genomes of actinobacterial strains from the NBC collection.</title>
        <authorList>
            <person name="Joergensen T.S."/>
            <person name="Alvarez Arevalo M."/>
            <person name="Sterndorff E.B."/>
            <person name="Faurdal D."/>
            <person name="Vuksanovic O."/>
            <person name="Mourched A.-S."/>
            <person name="Charusanti P."/>
            <person name="Shaw S."/>
            <person name="Blin K."/>
            <person name="Weber T."/>
        </authorList>
    </citation>
    <scope>NUCLEOTIDE SEQUENCE</scope>
    <source>
        <strain evidence="4">NBC_00222</strain>
    </source>
</reference>
<dbReference type="InterPro" id="IPR002403">
    <property type="entry name" value="Cyt_P450_E_grp-IV"/>
</dbReference>
<evidence type="ECO:0000313" key="5">
    <source>
        <dbReference type="Proteomes" id="UP001432222"/>
    </source>
</evidence>
<dbReference type="PRINTS" id="PR00385">
    <property type="entry name" value="P450"/>
</dbReference>
<dbReference type="Pfam" id="PF00067">
    <property type="entry name" value="p450"/>
    <property type="match status" value="1"/>
</dbReference>
<dbReference type="InterPro" id="IPR036396">
    <property type="entry name" value="Cyt_P450_sf"/>
</dbReference>
<evidence type="ECO:0000256" key="3">
    <source>
        <dbReference type="ARBA" id="ARBA00023004"/>
    </source>
</evidence>
<organism evidence="4 5">
    <name type="scientific">Kitasatospora purpeofusca</name>
    <dbReference type="NCBI Taxonomy" id="67352"/>
    <lineage>
        <taxon>Bacteria</taxon>
        <taxon>Bacillati</taxon>
        <taxon>Actinomycetota</taxon>
        <taxon>Actinomycetes</taxon>
        <taxon>Kitasatosporales</taxon>
        <taxon>Streptomycetaceae</taxon>
        <taxon>Kitasatospora</taxon>
    </lineage>
</organism>
<gene>
    <name evidence="4" type="ORF">OHA16_00215</name>
</gene>
<name>A0ABZ1TRA1_9ACTN</name>
<evidence type="ECO:0000313" key="4">
    <source>
        <dbReference type="EMBL" id="WUQ81522.1"/>
    </source>
</evidence>
<dbReference type="PRINTS" id="PR00465">
    <property type="entry name" value="EP450IV"/>
</dbReference>
<keyword evidence="2" id="KW-0479">Metal-binding</keyword>
<keyword evidence="3" id="KW-0408">Iron</keyword>
<comment type="similarity">
    <text evidence="1">Belongs to the cytochrome P450 family.</text>
</comment>
<dbReference type="InterPro" id="IPR050121">
    <property type="entry name" value="Cytochrome_P450_monoxygenase"/>
</dbReference>
<dbReference type="RefSeq" id="WP_328952597.1">
    <property type="nucleotide sequence ID" value="NZ_CP108110.1"/>
</dbReference>
<protein>
    <submittedName>
        <fullName evidence="4">Cytochrome P450</fullName>
    </submittedName>
</protein>
<dbReference type="EMBL" id="CP108110">
    <property type="protein sequence ID" value="WUQ81522.1"/>
    <property type="molecule type" value="Genomic_DNA"/>
</dbReference>